<comment type="caution">
    <text evidence="2">The sequence shown here is derived from an EMBL/GenBank/DDBJ whole genome shotgun (WGS) entry which is preliminary data.</text>
</comment>
<dbReference type="AlphaFoldDB" id="A0AAD4HQ79"/>
<dbReference type="GeneID" id="64670919"/>
<accession>A0AAD4HQ79</accession>
<protein>
    <submittedName>
        <fullName evidence="2">Uncharacterized protein</fullName>
    </submittedName>
</protein>
<keyword evidence="3" id="KW-1185">Reference proteome</keyword>
<evidence type="ECO:0000313" key="2">
    <source>
        <dbReference type="EMBL" id="KAG1904978.1"/>
    </source>
</evidence>
<feature type="region of interest" description="Disordered" evidence="1">
    <location>
        <begin position="162"/>
        <end position="221"/>
    </location>
</feature>
<evidence type="ECO:0000313" key="3">
    <source>
        <dbReference type="Proteomes" id="UP001195769"/>
    </source>
</evidence>
<feature type="compositionally biased region" description="Pro residues" evidence="1">
    <location>
        <begin position="175"/>
        <end position="187"/>
    </location>
</feature>
<dbReference type="RefSeq" id="XP_041230553.1">
    <property type="nucleotide sequence ID" value="XM_041376621.1"/>
</dbReference>
<evidence type="ECO:0000256" key="1">
    <source>
        <dbReference type="SAM" id="MobiDB-lite"/>
    </source>
</evidence>
<proteinExistence type="predicted"/>
<organism evidence="2 3">
    <name type="scientific">Suillus fuscotomentosus</name>
    <dbReference type="NCBI Taxonomy" id="1912939"/>
    <lineage>
        <taxon>Eukaryota</taxon>
        <taxon>Fungi</taxon>
        <taxon>Dikarya</taxon>
        <taxon>Basidiomycota</taxon>
        <taxon>Agaricomycotina</taxon>
        <taxon>Agaricomycetes</taxon>
        <taxon>Agaricomycetidae</taxon>
        <taxon>Boletales</taxon>
        <taxon>Suillineae</taxon>
        <taxon>Suillaceae</taxon>
        <taxon>Suillus</taxon>
    </lineage>
</organism>
<sequence length="311" mass="33979">MAHLTLGRNNKVVIDLPVSARRDWQKGYLLCAAFQSQVSIFKNTTAKQAELVLMQTVATSTSTTATMTAPTTTTATATSMECTPVSGEREGANQEQETQQEAPPIEKSGLVGRKKCTPCISAEKLLNPVSCTTCTTMQHLCHNWSKGQLCYEWHRGKVKCSLVQKSDKRKKKTAAPPPVLAPKPKPSPKLVAPTSHPVRTSSKATQVPGLAARTQSKSSELPTVAPAQPWVVPGPLCIQNNAYVELWMSTKQKVAVIEEEESKSEDGEEDTYLAGRVSGLSNIPQIIEMTCTTTRKKMEEIDGRVTKCRRL</sequence>
<dbReference type="Proteomes" id="UP001195769">
    <property type="component" value="Unassembled WGS sequence"/>
</dbReference>
<gene>
    <name evidence="2" type="ORF">F5891DRAFT_976555</name>
</gene>
<reference evidence="2" key="1">
    <citation type="journal article" date="2020" name="New Phytol.">
        <title>Comparative genomics reveals dynamic genome evolution in host specialist ectomycorrhizal fungi.</title>
        <authorList>
            <person name="Lofgren L.A."/>
            <person name="Nguyen N.H."/>
            <person name="Vilgalys R."/>
            <person name="Ruytinx J."/>
            <person name="Liao H.L."/>
            <person name="Branco S."/>
            <person name="Kuo A."/>
            <person name="LaButti K."/>
            <person name="Lipzen A."/>
            <person name="Andreopoulos W."/>
            <person name="Pangilinan J."/>
            <person name="Riley R."/>
            <person name="Hundley H."/>
            <person name="Na H."/>
            <person name="Barry K."/>
            <person name="Grigoriev I.V."/>
            <person name="Stajich J.E."/>
            <person name="Kennedy P.G."/>
        </authorList>
    </citation>
    <scope>NUCLEOTIDE SEQUENCE</scope>
    <source>
        <strain evidence="2">FC203</strain>
    </source>
</reference>
<name>A0AAD4HQ79_9AGAM</name>
<dbReference type="EMBL" id="JABBWK010000008">
    <property type="protein sequence ID" value="KAG1904978.1"/>
    <property type="molecule type" value="Genomic_DNA"/>
</dbReference>